<accession>A0A1X7DF34</accession>
<organism evidence="1 2">
    <name type="scientific">Trinickia caryophylli</name>
    <name type="common">Paraburkholderia caryophylli</name>
    <dbReference type="NCBI Taxonomy" id="28094"/>
    <lineage>
        <taxon>Bacteria</taxon>
        <taxon>Pseudomonadati</taxon>
        <taxon>Pseudomonadota</taxon>
        <taxon>Betaproteobacteria</taxon>
        <taxon>Burkholderiales</taxon>
        <taxon>Burkholderiaceae</taxon>
        <taxon>Trinickia</taxon>
    </lineage>
</organism>
<gene>
    <name evidence="1" type="ORF">SAMN06295900_103110</name>
</gene>
<sequence length="44" mass="4928">MKPLSAPPHRVAFERRNAMPVAARIVLLLCERTPITKLMTGILD</sequence>
<dbReference type="Proteomes" id="UP000192911">
    <property type="component" value="Unassembled WGS sequence"/>
</dbReference>
<proteinExistence type="predicted"/>
<dbReference type="AlphaFoldDB" id="A0A1X7DF34"/>
<name>A0A1X7DF34_TRICW</name>
<dbReference type="EMBL" id="FXAH01000003">
    <property type="protein sequence ID" value="SMF14452.1"/>
    <property type="molecule type" value="Genomic_DNA"/>
</dbReference>
<evidence type="ECO:0000313" key="2">
    <source>
        <dbReference type="Proteomes" id="UP000192911"/>
    </source>
</evidence>
<protein>
    <submittedName>
        <fullName evidence="1">Uncharacterized protein</fullName>
    </submittedName>
</protein>
<evidence type="ECO:0000313" key="1">
    <source>
        <dbReference type="EMBL" id="SMF14452.1"/>
    </source>
</evidence>
<keyword evidence="2" id="KW-1185">Reference proteome</keyword>
<dbReference type="STRING" id="28094.SAMN06295900_103110"/>
<reference evidence="2" key="1">
    <citation type="submission" date="2017-04" db="EMBL/GenBank/DDBJ databases">
        <authorList>
            <person name="Varghese N."/>
            <person name="Submissions S."/>
        </authorList>
    </citation>
    <scope>NUCLEOTIDE SEQUENCE [LARGE SCALE GENOMIC DNA]</scope>
    <source>
        <strain evidence="2">Ballard 720</strain>
    </source>
</reference>